<dbReference type="SUPFAM" id="SSF53474">
    <property type="entry name" value="alpha/beta-Hydrolases"/>
    <property type="match status" value="1"/>
</dbReference>
<gene>
    <name evidence="3" type="ORF">E6C64_02400</name>
</gene>
<dbReference type="PANTHER" id="PTHR43194">
    <property type="entry name" value="HYDROLASE ALPHA/BETA FOLD FAMILY"/>
    <property type="match status" value="1"/>
</dbReference>
<feature type="domain" description="AB hydrolase-1" evidence="2">
    <location>
        <begin position="119"/>
        <end position="345"/>
    </location>
</feature>
<dbReference type="Pfam" id="PF00561">
    <property type="entry name" value="Abhydrolase_1"/>
    <property type="match status" value="1"/>
</dbReference>
<name>A0A4S4FTX5_9MICO</name>
<dbReference type="Proteomes" id="UP000309133">
    <property type="component" value="Unassembled WGS sequence"/>
</dbReference>
<organism evidence="3 4">
    <name type="scientific">Naasia lichenicola</name>
    <dbReference type="NCBI Taxonomy" id="2565933"/>
    <lineage>
        <taxon>Bacteria</taxon>
        <taxon>Bacillati</taxon>
        <taxon>Actinomycetota</taxon>
        <taxon>Actinomycetes</taxon>
        <taxon>Micrococcales</taxon>
        <taxon>Microbacteriaceae</taxon>
        <taxon>Naasia</taxon>
    </lineage>
</organism>
<dbReference type="InterPro" id="IPR050228">
    <property type="entry name" value="Carboxylesterase_BioH"/>
</dbReference>
<feature type="compositionally biased region" description="Acidic residues" evidence="1">
    <location>
        <begin position="361"/>
        <end position="379"/>
    </location>
</feature>
<evidence type="ECO:0000256" key="1">
    <source>
        <dbReference type="SAM" id="MobiDB-lite"/>
    </source>
</evidence>
<dbReference type="InterPro" id="IPR000073">
    <property type="entry name" value="AB_hydrolase_1"/>
</dbReference>
<feature type="region of interest" description="Disordered" evidence="1">
    <location>
        <begin position="360"/>
        <end position="391"/>
    </location>
</feature>
<dbReference type="AlphaFoldDB" id="A0A4S4FTX5"/>
<evidence type="ECO:0000259" key="2">
    <source>
        <dbReference type="Pfam" id="PF00561"/>
    </source>
</evidence>
<evidence type="ECO:0000313" key="3">
    <source>
        <dbReference type="EMBL" id="THG33225.1"/>
    </source>
</evidence>
<evidence type="ECO:0000313" key="4">
    <source>
        <dbReference type="Proteomes" id="UP000309133"/>
    </source>
</evidence>
<dbReference type="InterPro" id="IPR029058">
    <property type="entry name" value="AB_hydrolase_fold"/>
</dbReference>
<dbReference type="Gene3D" id="3.40.50.1820">
    <property type="entry name" value="alpha/beta hydrolase"/>
    <property type="match status" value="1"/>
</dbReference>
<dbReference type="PANTHER" id="PTHR43194:SF2">
    <property type="entry name" value="PEROXISOMAL MEMBRANE PROTEIN LPX1"/>
    <property type="match status" value="1"/>
</dbReference>
<keyword evidence="4" id="KW-1185">Reference proteome</keyword>
<dbReference type="EMBL" id="SSSM01000001">
    <property type="protein sequence ID" value="THG33225.1"/>
    <property type="molecule type" value="Genomic_DNA"/>
</dbReference>
<keyword evidence="3" id="KW-0378">Hydrolase</keyword>
<accession>A0A4S4FTX5</accession>
<sequence length="391" mass="40930">MITTTVGDLLAVRATAIRSVPGRVPCLDGTQWVGQRLEGARRTLQYAENDGIWMPSHEAHRPRTGTDHRSGMAHRIVRLKSGRQLGLTGIGNAEATRLALFLHPTPGAGGFDPDPIASNRHDLHIITIDRPGYGSSAPLPGSDDRASDPTIDGFVTDITEWLQTSELIARASSGISYGSVGVIGWGSGGRYALALAEQHPGLVDRLVIVGTPAPAGDPDELPGILDTVAVADDVSLADVLHQLDGADLTTPRSLGISADDRILEAPGLALRLSRMLDDAAVQGAVGVAGDLVAKRDSAWTSRLGDVTAPTLLVYGSDDPIAGDAHAAWFAERIPNAEVDLIADAGTLVVASRWNRILDFLSPDDDPDDGPGGDSAEDGSDVSNPRGIADTD</sequence>
<dbReference type="GO" id="GO:0016787">
    <property type="term" value="F:hydrolase activity"/>
    <property type="evidence" value="ECO:0007669"/>
    <property type="project" value="UniProtKB-KW"/>
</dbReference>
<protein>
    <submittedName>
        <fullName evidence="3">Alpha/beta hydrolase</fullName>
    </submittedName>
</protein>
<proteinExistence type="predicted"/>
<reference evidence="3 4" key="1">
    <citation type="submission" date="2019-04" db="EMBL/GenBank/DDBJ databases">
        <authorList>
            <person name="Jiang L."/>
        </authorList>
    </citation>
    <scope>NUCLEOTIDE SEQUENCE [LARGE SCALE GENOMIC DNA]</scope>
    <source>
        <strain evidence="3 4">YIM 131853</strain>
    </source>
</reference>
<comment type="caution">
    <text evidence="3">The sequence shown here is derived from an EMBL/GenBank/DDBJ whole genome shotgun (WGS) entry which is preliminary data.</text>
</comment>